<reference evidence="3 4" key="1">
    <citation type="journal article" date="2010" name="Proc. Natl. Acad. Sci. U.S.A.">
        <title>Insights into evolution of multicellular fungi from the assembled chromosomes of the mushroom Coprinopsis cinerea (Coprinus cinereus).</title>
        <authorList>
            <person name="Stajich J.E."/>
            <person name="Wilke S.K."/>
            <person name="Ahren D."/>
            <person name="Au C.H."/>
            <person name="Birren B.W."/>
            <person name="Borodovsky M."/>
            <person name="Burns C."/>
            <person name="Canback B."/>
            <person name="Casselton L.A."/>
            <person name="Cheng C.K."/>
            <person name="Deng J."/>
            <person name="Dietrich F.S."/>
            <person name="Fargo D.C."/>
            <person name="Farman M.L."/>
            <person name="Gathman A.C."/>
            <person name="Goldberg J."/>
            <person name="Guigo R."/>
            <person name="Hoegger P.J."/>
            <person name="Hooker J.B."/>
            <person name="Huggins A."/>
            <person name="James T.Y."/>
            <person name="Kamada T."/>
            <person name="Kilaru S."/>
            <person name="Kodira C."/>
            <person name="Kues U."/>
            <person name="Kupfer D."/>
            <person name="Kwan H.S."/>
            <person name="Lomsadze A."/>
            <person name="Li W."/>
            <person name="Lilly W.W."/>
            <person name="Ma L.J."/>
            <person name="Mackey A.J."/>
            <person name="Manning G."/>
            <person name="Martin F."/>
            <person name="Muraguchi H."/>
            <person name="Natvig D.O."/>
            <person name="Palmerini H."/>
            <person name="Ramesh M.A."/>
            <person name="Rehmeyer C.J."/>
            <person name="Roe B.A."/>
            <person name="Shenoy N."/>
            <person name="Stanke M."/>
            <person name="Ter-Hovhannisyan V."/>
            <person name="Tunlid A."/>
            <person name="Velagapudi R."/>
            <person name="Vision T.J."/>
            <person name="Zeng Q."/>
            <person name="Zolan M.E."/>
            <person name="Pukkila P.J."/>
        </authorList>
    </citation>
    <scope>NUCLEOTIDE SEQUENCE [LARGE SCALE GENOMIC DNA]</scope>
    <source>
        <strain evidence="4">Okayama-7 / 130 / ATCC MYA-4618 / FGSC 9003</strain>
    </source>
</reference>
<dbReference type="OrthoDB" id="4141464at2759"/>
<keyword evidence="2" id="KW-0812">Transmembrane</keyword>
<evidence type="ECO:0000313" key="3">
    <source>
        <dbReference type="EMBL" id="EAU83304.1"/>
    </source>
</evidence>
<accession>A8P399</accession>
<protein>
    <submittedName>
        <fullName evidence="3">Uncharacterized protein</fullName>
    </submittedName>
</protein>
<keyword evidence="2" id="KW-0472">Membrane</keyword>
<dbReference type="Proteomes" id="UP000001861">
    <property type="component" value="Unassembled WGS sequence"/>
</dbReference>
<dbReference type="RefSeq" id="XP_001838503.1">
    <property type="nucleotide sequence ID" value="XM_001838451.1"/>
</dbReference>
<feature type="transmembrane region" description="Helical" evidence="2">
    <location>
        <begin position="333"/>
        <end position="355"/>
    </location>
</feature>
<keyword evidence="4" id="KW-1185">Reference proteome</keyword>
<feature type="transmembrane region" description="Helical" evidence="2">
    <location>
        <begin position="394"/>
        <end position="413"/>
    </location>
</feature>
<evidence type="ECO:0000256" key="2">
    <source>
        <dbReference type="SAM" id="Phobius"/>
    </source>
</evidence>
<proteinExistence type="predicted"/>
<sequence>MREASPLKTMLPVSQRTTKPRRPNHRRTRSIAFSRRVYIDNLRATLVVLLVAETGVRRTLKASGLVERCLDSIPLALLLAFTAVARTFVQGSLFLISGYCSYLSFHARGSVASFLRSRTIRYLLPGALAYVLPFTAQGYFQGDWDHMKESLRLPTILFSPDTHFLIRVFTFDLAYALFQHYQSHSFVDFPLPWSSSVRRFLFICTCIAFCTITVAKIGGSNHWFALPAYITGVVYLPDLHQYFARGNIEDGDPIDLGVLPTSSKTPPTPRSIPSALIQPQIILPLALATSPLALIALNVVSNPSYPLSFQSMCGTLWDATIPTTLPFSTPRELWIYASWCALSFSTISASLLLAYGTRYATGIDTCSRHSKCRGSEGPALYAIQWARHAVTRHVYLQAWVGFVVVEALTGPLLGPRIGRVSSPISEHLRTLFEMVSPMSSIGAVLSAQAISVAVVAVISAWTGALFISFISMNFSKAFHRT</sequence>
<dbReference type="GeneID" id="6015095"/>
<dbReference type="AlphaFoldDB" id="A8P399"/>
<dbReference type="KEGG" id="cci:CC1G_10745"/>
<feature type="region of interest" description="Disordered" evidence="1">
    <location>
        <begin position="1"/>
        <end position="26"/>
    </location>
</feature>
<dbReference type="VEuPathDB" id="FungiDB:CC1G_10745"/>
<dbReference type="EMBL" id="AACS02000004">
    <property type="protein sequence ID" value="EAU83304.1"/>
    <property type="molecule type" value="Genomic_DNA"/>
</dbReference>
<dbReference type="InParanoid" id="A8P399"/>
<gene>
    <name evidence="3" type="ORF">CC1G_10745</name>
</gene>
<feature type="transmembrane region" description="Helical" evidence="2">
    <location>
        <begin position="441"/>
        <end position="470"/>
    </location>
</feature>
<comment type="caution">
    <text evidence="3">The sequence shown here is derived from an EMBL/GenBank/DDBJ whole genome shotgun (WGS) entry which is preliminary data.</text>
</comment>
<evidence type="ECO:0000313" key="4">
    <source>
        <dbReference type="Proteomes" id="UP000001861"/>
    </source>
</evidence>
<evidence type="ECO:0000256" key="1">
    <source>
        <dbReference type="SAM" id="MobiDB-lite"/>
    </source>
</evidence>
<name>A8P399_COPC7</name>
<organism evidence="3 4">
    <name type="scientific">Coprinopsis cinerea (strain Okayama-7 / 130 / ATCC MYA-4618 / FGSC 9003)</name>
    <name type="common">Inky cap fungus</name>
    <name type="synonym">Hormographiella aspergillata</name>
    <dbReference type="NCBI Taxonomy" id="240176"/>
    <lineage>
        <taxon>Eukaryota</taxon>
        <taxon>Fungi</taxon>
        <taxon>Dikarya</taxon>
        <taxon>Basidiomycota</taxon>
        <taxon>Agaricomycotina</taxon>
        <taxon>Agaricomycetes</taxon>
        <taxon>Agaricomycetidae</taxon>
        <taxon>Agaricales</taxon>
        <taxon>Agaricineae</taxon>
        <taxon>Psathyrellaceae</taxon>
        <taxon>Coprinopsis</taxon>
    </lineage>
</organism>
<keyword evidence="2" id="KW-1133">Transmembrane helix</keyword>